<dbReference type="GO" id="GO:0016020">
    <property type="term" value="C:membrane"/>
    <property type="evidence" value="ECO:0007669"/>
    <property type="project" value="UniProtKB-SubCell"/>
</dbReference>
<reference evidence="8 9" key="1">
    <citation type="submission" date="2024-01" db="EMBL/GenBank/DDBJ databases">
        <title>The complete chloroplast genome sequence of Lithospermum erythrorhizon: insights into the phylogenetic relationship among Boraginaceae species and the maternal lineages of purple gromwells.</title>
        <authorList>
            <person name="Okada T."/>
            <person name="Watanabe K."/>
        </authorList>
    </citation>
    <scope>NUCLEOTIDE SEQUENCE [LARGE SCALE GENOMIC DNA]</scope>
</reference>
<dbReference type="InterPro" id="IPR006121">
    <property type="entry name" value="HMA_dom"/>
</dbReference>
<accession>A0AAV3R0L8</accession>
<organism evidence="8 9">
    <name type="scientific">Lithospermum erythrorhizon</name>
    <name type="common">Purple gromwell</name>
    <name type="synonym">Lithospermum officinale var. erythrorhizon</name>
    <dbReference type="NCBI Taxonomy" id="34254"/>
    <lineage>
        <taxon>Eukaryota</taxon>
        <taxon>Viridiplantae</taxon>
        <taxon>Streptophyta</taxon>
        <taxon>Embryophyta</taxon>
        <taxon>Tracheophyta</taxon>
        <taxon>Spermatophyta</taxon>
        <taxon>Magnoliopsida</taxon>
        <taxon>eudicotyledons</taxon>
        <taxon>Gunneridae</taxon>
        <taxon>Pentapetalae</taxon>
        <taxon>asterids</taxon>
        <taxon>lamiids</taxon>
        <taxon>Boraginales</taxon>
        <taxon>Boraginaceae</taxon>
        <taxon>Boraginoideae</taxon>
        <taxon>Lithospermeae</taxon>
        <taxon>Lithospermum</taxon>
    </lineage>
</organism>
<comment type="caution">
    <text evidence="8">The sequence shown here is derived from an EMBL/GenBank/DDBJ whole genome shotgun (WGS) entry which is preliminary data.</text>
</comment>
<dbReference type="GO" id="GO:0009626">
    <property type="term" value="P:plant-type hypersensitive response"/>
    <property type="evidence" value="ECO:0007669"/>
    <property type="project" value="UniProtKB-KW"/>
</dbReference>
<evidence type="ECO:0000256" key="6">
    <source>
        <dbReference type="ARBA" id="ARBA00024045"/>
    </source>
</evidence>
<dbReference type="InterPro" id="IPR051863">
    <property type="entry name" value="HIPP"/>
</dbReference>
<dbReference type="InterPro" id="IPR036163">
    <property type="entry name" value="HMA_dom_sf"/>
</dbReference>
<comment type="similarity">
    <text evidence="6">Belongs to the HIPP family.</text>
</comment>
<evidence type="ECO:0000313" key="9">
    <source>
        <dbReference type="Proteomes" id="UP001454036"/>
    </source>
</evidence>
<evidence type="ECO:0000256" key="3">
    <source>
        <dbReference type="ARBA" id="ARBA00022723"/>
    </source>
</evidence>
<evidence type="ECO:0000256" key="2">
    <source>
        <dbReference type="ARBA" id="ARBA00022481"/>
    </source>
</evidence>
<gene>
    <name evidence="8" type="ORF">LIER_23895</name>
</gene>
<dbReference type="Proteomes" id="UP001454036">
    <property type="component" value="Unassembled WGS sequence"/>
</dbReference>
<evidence type="ECO:0000256" key="1">
    <source>
        <dbReference type="ARBA" id="ARBA00004170"/>
    </source>
</evidence>
<dbReference type="GO" id="GO:0046872">
    <property type="term" value="F:metal ion binding"/>
    <property type="evidence" value="ECO:0007669"/>
    <property type="project" value="UniProtKB-KW"/>
</dbReference>
<dbReference type="SUPFAM" id="SSF55008">
    <property type="entry name" value="HMA, heavy metal-associated domain"/>
    <property type="match status" value="1"/>
</dbReference>
<dbReference type="PANTHER" id="PTHR45811:SF80">
    <property type="entry name" value="COPPER TRANSPORT PROTEIN FAMILY-RELATED"/>
    <property type="match status" value="1"/>
</dbReference>
<comment type="subcellular location">
    <subcellularLocation>
        <location evidence="1">Membrane</location>
        <topology evidence="1">Peripheral membrane protein</topology>
    </subcellularLocation>
</comment>
<evidence type="ECO:0000256" key="5">
    <source>
        <dbReference type="ARBA" id="ARBA00023289"/>
    </source>
</evidence>
<keyword evidence="9" id="KW-1185">Reference proteome</keyword>
<protein>
    <recommendedName>
        <fullName evidence="7">HMA domain-containing protein</fullName>
    </recommendedName>
</protein>
<keyword evidence="3" id="KW-0479">Metal-binding</keyword>
<dbReference type="PROSITE" id="PS50846">
    <property type="entry name" value="HMA_2"/>
    <property type="match status" value="1"/>
</dbReference>
<dbReference type="PANTHER" id="PTHR45811">
    <property type="entry name" value="COPPER TRANSPORT PROTEIN FAMILY-RELATED"/>
    <property type="match status" value="1"/>
</dbReference>
<keyword evidence="4" id="KW-0449">Lipoprotein</keyword>
<dbReference type="EMBL" id="BAABME010006833">
    <property type="protein sequence ID" value="GAA0169395.1"/>
    <property type="molecule type" value="Genomic_DNA"/>
</dbReference>
<evidence type="ECO:0000313" key="8">
    <source>
        <dbReference type="EMBL" id="GAA0169395.1"/>
    </source>
</evidence>
<evidence type="ECO:0000259" key="7">
    <source>
        <dbReference type="PROSITE" id="PS50846"/>
    </source>
</evidence>
<keyword evidence="2" id="KW-0488">Methylation</keyword>
<dbReference type="Gene3D" id="3.30.70.100">
    <property type="match status" value="1"/>
</dbReference>
<feature type="domain" description="HMA" evidence="7">
    <location>
        <begin position="1"/>
        <end position="68"/>
    </location>
</feature>
<name>A0AAV3R0L8_LITER</name>
<sequence length="119" mass="13485">MKKVILKVEWSEDKLKQKAMKTVSGIIGVESISMDTKDKKLTITGDIDAVTVVAKLRKLCYTEILSVGPAKEPEKKEEPEKKVQDEKVDINQLMYAYQANPAYYGYKIVEQDPNQCVIC</sequence>
<dbReference type="AlphaFoldDB" id="A0AAV3R0L8"/>
<dbReference type="Pfam" id="PF00403">
    <property type="entry name" value="HMA"/>
    <property type="match status" value="1"/>
</dbReference>
<keyword evidence="5" id="KW-0636">Prenylation</keyword>
<evidence type="ECO:0000256" key="4">
    <source>
        <dbReference type="ARBA" id="ARBA00023288"/>
    </source>
</evidence>
<proteinExistence type="inferred from homology"/>